<comment type="caution">
    <text evidence="1">The sequence shown here is derived from an EMBL/GenBank/DDBJ whole genome shotgun (WGS) entry which is preliminary data.</text>
</comment>
<accession>A0ABU0AA61</accession>
<dbReference type="Pfam" id="PF11553">
    <property type="entry name" value="DUF3231"/>
    <property type="match status" value="2"/>
</dbReference>
<organism evidence="1 2">
    <name type="scientific">Cytobacillus purgationiresistens</name>
    <dbReference type="NCBI Taxonomy" id="863449"/>
    <lineage>
        <taxon>Bacteria</taxon>
        <taxon>Bacillati</taxon>
        <taxon>Bacillota</taxon>
        <taxon>Bacilli</taxon>
        <taxon>Bacillales</taxon>
        <taxon>Bacillaceae</taxon>
        <taxon>Cytobacillus</taxon>
    </lineage>
</organism>
<dbReference type="Proteomes" id="UP001238088">
    <property type="component" value="Unassembled WGS sequence"/>
</dbReference>
<keyword evidence="1" id="KW-0167">Capsid protein</keyword>
<evidence type="ECO:0000313" key="2">
    <source>
        <dbReference type="Proteomes" id="UP001238088"/>
    </source>
</evidence>
<gene>
    <name evidence="1" type="ORF">J2S17_000004</name>
</gene>
<dbReference type="InterPro" id="IPR012347">
    <property type="entry name" value="Ferritin-like"/>
</dbReference>
<keyword evidence="1" id="KW-0946">Virion</keyword>
<dbReference type="InterPro" id="IPR021617">
    <property type="entry name" value="DUF3231"/>
</dbReference>
<proteinExistence type="predicted"/>
<protein>
    <submittedName>
        <fullName evidence="1">Spore coat protein CotF</fullName>
    </submittedName>
</protein>
<dbReference type="EMBL" id="JAUSUB010000001">
    <property type="protein sequence ID" value="MDQ0268135.1"/>
    <property type="molecule type" value="Genomic_DNA"/>
</dbReference>
<dbReference type="Gene3D" id="1.20.1260.10">
    <property type="match status" value="2"/>
</dbReference>
<keyword evidence="2" id="KW-1185">Reference proteome</keyword>
<reference evidence="1 2" key="1">
    <citation type="submission" date="2023-07" db="EMBL/GenBank/DDBJ databases">
        <title>Genomic Encyclopedia of Type Strains, Phase IV (KMG-IV): sequencing the most valuable type-strain genomes for metagenomic binning, comparative biology and taxonomic classification.</title>
        <authorList>
            <person name="Goeker M."/>
        </authorList>
    </citation>
    <scope>NUCLEOTIDE SEQUENCE [LARGE SCALE GENOMIC DNA]</scope>
    <source>
        <strain evidence="1 2">DSM 23494</strain>
    </source>
</reference>
<sequence length="379" mass="43247">MSNTEKCEIAAKLSQQFFKEARFTVIIINYIPIPLIANNNRRGDNLDKNNLKLTSSEIGTLWGEYVNGTMTDVVNRYMFSIIEDESIKTIFEDAIKTFGKQKKKIAAFMENEGFPVPIGFTESDLNKGTERLFSDIFCLNYLHIMTLHGMLGHTTALGVSVREDLRFFYDSCDNDGKRMFHQTIDLLLEKGNFQRDPLFYPAKNPEFISSQDFTDGIFGKGRRLSATEIISISFNLKKSIMAKTLSIAFSQVTQTKEVRKFLENSEKTADGQIQSLSKIMHKDNLPVPMSWETEVTTSTDSPFSDKLMLYHIGFLYQAAQAYNGTGLASAMRTDLVAIYESVILKNLMVTKEWFNLMMQNKWLEQPPLAPNRKEIAKEE</sequence>
<name>A0ABU0AA61_9BACI</name>
<evidence type="ECO:0000313" key="1">
    <source>
        <dbReference type="EMBL" id="MDQ0268135.1"/>
    </source>
</evidence>